<dbReference type="Pfam" id="PF03548">
    <property type="entry name" value="LolA"/>
    <property type="match status" value="1"/>
</dbReference>
<proteinExistence type="predicted"/>
<dbReference type="InterPro" id="IPR029046">
    <property type="entry name" value="LolA/LolB/LppX"/>
</dbReference>
<gene>
    <name evidence="2" type="ORF">AQPE_5021</name>
</gene>
<dbReference type="RefSeq" id="WP_318348922.1">
    <property type="nucleotide sequence ID" value="NZ_AP018694.1"/>
</dbReference>
<dbReference type="AlphaFoldDB" id="A0A5K7SH93"/>
<sequence length="216" mass="24336">MKQLILISLFSVFVLTGYSQQDTKAKEILEKVTKTMQSLTSLDAKFSYEMENKVENVKDKSVGSIVLKGKKYKLNIPQLGTQMICDGKTIWTYMVNSNEVTIADLDESTDELMDPAKIFTIYEKGFNYKFLNESVDAGVPVYNIELTPQKPSGDIQKIKLMIDKQKMLIHGAIMNGKDGNTINVIVTQLKTDGSYADADFVFDAKKYKGIEVVDMR</sequence>
<keyword evidence="3" id="KW-1185">Reference proteome</keyword>
<dbReference type="Proteomes" id="UP001193389">
    <property type="component" value="Chromosome"/>
</dbReference>
<accession>A0A5K7SH93</accession>
<protein>
    <recommendedName>
        <fullName evidence="4">Outer membrane lipoprotein carrier protein LolA</fullName>
    </recommendedName>
</protein>
<reference evidence="2" key="1">
    <citation type="journal article" date="2020" name="Int. J. Syst. Evol. Microbiol.">
        <title>Aquipluma nitroreducens gen. nov. sp. nov., a novel facultatively anaerobic bacterium isolated from a freshwater lake.</title>
        <authorList>
            <person name="Watanabe M."/>
            <person name="Kojima H."/>
            <person name="Fukui M."/>
        </authorList>
    </citation>
    <scope>NUCLEOTIDE SEQUENCE</scope>
    <source>
        <strain evidence="2">MeG22</strain>
    </source>
</reference>
<evidence type="ECO:0000313" key="2">
    <source>
        <dbReference type="EMBL" id="BBE20827.1"/>
    </source>
</evidence>
<organism evidence="2 3">
    <name type="scientific">Aquipluma nitroreducens</name>
    <dbReference type="NCBI Taxonomy" id="2010828"/>
    <lineage>
        <taxon>Bacteria</taxon>
        <taxon>Pseudomonadati</taxon>
        <taxon>Bacteroidota</taxon>
        <taxon>Bacteroidia</taxon>
        <taxon>Marinilabiliales</taxon>
        <taxon>Prolixibacteraceae</taxon>
        <taxon>Aquipluma</taxon>
    </lineage>
</organism>
<dbReference type="PANTHER" id="PTHR35869:SF1">
    <property type="entry name" value="OUTER-MEMBRANE LIPOPROTEIN CARRIER PROTEIN"/>
    <property type="match status" value="1"/>
</dbReference>
<name>A0A5K7SH93_9BACT</name>
<dbReference type="KEGG" id="anf:AQPE_5021"/>
<evidence type="ECO:0000313" key="3">
    <source>
        <dbReference type="Proteomes" id="UP001193389"/>
    </source>
</evidence>
<dbReference type="CDD" id="cd16325">
    <property type="entry name" value="LolA"/>
    <property type="match status" value="1"/>
</dbReference>
<evidence type="ECO:0008006" key="4">
    <source>
        <dbReference type="Google" id="ProtNLM"/>
    </source>
</evidence>
<dbReference type="EMBL" id="AP018694">
    <property type="protein sequence ID" value="BBE20827.1"/>
    <property type="molecule type" value="Genomic_DNA"/>
</dbReference>
<dbReference type="PANTHER" id="PTHR35869">
    <property type="entry name" value="OUTER-MEMBRANE LIPOPROTEIN CARRIER PROTEIN"/>
    <property type="match status" value="1"/>
</dbReference>
<dbReference type="Gene3D" id="2.50.20.10">
    <property type="entry name" value="Lipoprotein localisation LolA/LolB/LppX"/>
    <property type="match status" value="1"/>
</dbReference>
<keyword evidence="1" id="KW-0732">Signal</keyword>
<dbReference type="SUPFAM" id="SSF89392">
    <property type="entry name" value="Prokaryotic lipoproteins and lipoprotein localization factors"/>
    <property type="match status" value="1"/>
</dbReference>
<dbReference type="InterPro" id="IPR004564">
    <property type="entry name" value="OM_lipoprot_carrier_LolA-like"/>
</dbReference>
<evidence type="ECO:0000256" key="1">
    <source>
        <dbReference type="ARBA" id="ARBA00022729"/>
    </source>
</evidence>